<dbReference type="Gene3D" id="3.40.710.10">
    <property type="entry name" value="DD-peptidase/beta-lactamase superfamily"/>
    <property type="match status" value="1"/>
</dbReference>
<dbReference type="GO" id="GO:0016787">
    <property type="term" value="F:hydrolase activity"/>
    <property type="evidence" value="ECO:0007669"/>
    <property type="project" value="UniProtKB-KW"/>
</dbReference>
<dbReference type="Proteomes" id="UP000263833">
    <property type="component" value="Unassembled WGS sequence"/>
</dbReference>
<keyword evidence="5" id="KW-1185">Reference proteome</keyword>
<evidence type="ECO:0000256" key="1">
    <source>
        <dbReference type="SAM" id="MobiDB-lite"/>
    </source>
</evidence>
<accession>A0A371BID6</accession>
<feature type="signal peptide" evidence="2">
    <location>
        <begin position="1"/>
        <end position="21"/>
    </location>
</feature>
<dbReference type="OrthoDB" id="9814204at2"/>
<evidence type="ECO:0000313" key="5">
    <source>
        <dbReference type="Proteomes" id="UP000263833"/>
    </source>
</evidence>
<dbReference type="PANTHER" id="PTHR43283">
    <property type="entry name" value="BETA-LACTAMASE-RELATED"/>
    <property type="match status" value="1"/>
</dbReference>
<dbReference type="InterPro" id="IPR012338">
    <property type="entry name" value="Beta-lactam/transpept-like"/>
</dbReference>
<evidence type="ECO:0000259" key="3">
    <source>
        <dbReference type="Pfam" id="PF00144"/>
    </source>
</evidence>
<keyword evidence="2" id="KW-0732">Signal</keyword>
<dbReference type="SUPFAM" id="SSF56601">
    <property type="entry name" value="beta-lactamase/transpeptidase-like"/>
    <property type="match status" value="1"/>
</dbReference>
<dbReference type="AlphaFoldDB" id="A0A371BID6"/>
<dbReference type="PANTHER" id="PTHR43283:SF7">
    <property type="entry name" value="BETA-LACTAMASE-RELATED DOMAIN-CONTAINING PROTEIN"/>
    <property type="match status" value="1"/>
</dbReference>
<feature type="chain" id="PRO_5016588084" evidence="2">
    <location>
        <begin position="22"/>
        <end position="440"/>
    </location>
</feature>
<dbReference type="Pfam" id="PF00144">
    <property type="entry name" value="Beta-lactamase"/>
    <property type="match status" value="1"/>
</dbReference>
<feature type="region of interest" description="Disordered" evidence="1">
    <location>
        <begin position="25"/>
        <end position="47"/>
    </location>
</feature>
<sequence>MPKKAIIAAAAIAVAASGAQAQSERKQLDAAESDPAKLGWMQGTPPPADKQVKFEDGSYFRFPQLRWSFSNWRQFFPTLPLHRGDAPVHAFPRAERDDIDALTFTPLSGDKPMSWKEALGANYTDAIVVLHKGKIVYERYMGVTTAASQHIAFSVTKSYIGTLAASLTAEGKLDPAKLVTDYVPELADSGFAGATVRQVMDMTTGIAFDETYTNADADIIRHARAGRAAPRRADYNGPDGFLAFLPTIGKQGEHGERFTYRTANSDALGWIITRATGIPVREQLEQRFWSKLGMEQDAALVVDAQGTPFAGGGLMVSLRDMARFGEMMRQGGKWNGQQVVPAAAISDITKGGGKAEFAKNGAYPTLPGWSYRNQWWVSHNDHGAYMARGIHGQAIYIDPKAEMVIARFASHPVAGNVAIDPTSIPAYEALGRLLADEKRN</sequence>
<protein>
    <submittedName>
        <fullName evidence="4">Class C beta-lactamase-related serine hydrolase</fullName>
    </submittedName>
</protein>
<evidence type="ECO:0000256" key="2">
    <source>
        <dbReference type="SAM" id="SignalP"/>
    </source>
</evidence>
<reference evidence="5" key="1">
    <citation type="submission" date="2018-08" db="EMBL/GenBank/DDBJ databases">
        <authorList>
            <person name="Kim S.-J."/>
            <person name="Jung G.-Y."/>
        </authorList>
    </citation>
    <scope>NUCLEOTIDE SEQUENCE [LARGE SCALE GENOMIC DNA]</scope>
    <source>
        <strain evidence="5">GY_G</strain>
    </source>
</reference>
<proteinExistence type="predicted"/>
<dbReference type="EMBL" id="QRGP01000001">
    <property type="protein sequence ID" value="RDV07352.1"/>
    <property type="molecule type" value="Genomic_DNA"/>
</dbReference>
<feature type="domain" description="Beta-lactamase-related" evidence="3">
    <location>
        <begin position="125"/>
        <end position="413"/>
    </location>
</feature>
<name>A0A371BID6_9SPHN</name>
<organism evidence="4 5">
    <name type="scientific">Sphingorhabdus pulchriflava</name>
    <dbReference type="NCBI Taxonomy" id="2292257"/>
    <lineage>
        <taxon>Bacteria</taxon>
        <taxon>Pseudomonadati</taxon>
        <taxon>Pseudomonadota</taxon>
        <taxon>Alphaproteobacteria</taxon>
        <taxon>Sphingomonadales</taxon>
        <taxon>Sphingomonadaceae</taxon>
        <taxon>Sphingorhabdus</taxon>
    </lineage>
</organism>
<keyword evidence="4" id="KW-0378">Hydrolase</keyword>
<dbReference type="RefSeq" id="WP_115548896.1">
    <property type="nucleotide sequence ID" value="NZ_QRGP01000001.1"/>
</dbReference>
<dbReference type="InterPro" id="IPR050789">
    <property type="entry name" value="Diverse_Enzym_Activities"/>
</dbReference>
<comment type="caution">
    <text evidence="4">The sequence shown here is derived from an EMBL/GenBank/DDBJ whole genome shotgun (WGS) entry which is preliminary data.</text>
</comment>
<dbReference type="InterPro" id="IPR001466">
    <property type="entry name" value="Beta-lactam-related"/>
</dbReference>
<gene>
    <name evidence="4" type="ORF">DXH95_08340</name>
</gene>
<evidence type="ECO:0000313" key="4">
    <source>
        <dbReference type="EMBL" id="RDV07352.1"/>
    </source>
</evidence>